<dbReference type="SMART" id="SM00960">
    <property type="entry name" value="Robl_LC7"/>
    <property type="match status" value="1"/>
</dbReference>
<dbReference type="InterPro" id="IPR004942">
    <property type="entry name" value="Roadblock/LAMTOR2_dom"/>
</dbReference>
<dbReference type="RefSeq" id="WP_015404805.1">
    <property type="nucleotide sequence ID" value="NC_020304.1"/>
</dbReference>
<sequence length="134" mass="14657">MNYGIVSQEQLEQIDTILASKLIKLGVDCVIIIDMAGNIITAKDNGESKYDVYSFAALAAGNFATVDAMAKLVGEAEFSLLFHKGQESNIHFSKIDDELLLISMFGKDISLGFLRLNVVEAIEQIRKVWEGGNG</sequence>
<dbReference type="GO" id="GO:0005085">
    <property type="term" value="F:guanyl-nucleotide exchange factor activity"/>
    <property type="evidence" value="ECO:0007669"/>
    <property type="project" value="InterPro"/>
</dbReference>
<gene>
    <name evidence="2" type="ordered locus">UWK_02583</name>
</gene>
<evidence type="ECO:0000313" key="3">
    <source>
        <dbReference type="Proteomes" id="UP000011721"/>
    </source>
</evidence>
<dbReference type="PATRIC" id="fig|1167006.5.peg.2798"/>
<proteinExistence type="predicted"/>
<dbReference type="STRING" id="1167006.UWK_02583"/>
<dbReference type="PANTHER" id="PTHR13323">
    <property type="entry name" value="LATE ENDOSOMAL/LYSOSOMAL MP1 INTERACTING PROTEIN"/>
    <property type="match status" value="1"/>
</dbReference>
<feature type="domain" description="Roadblock/LAMTOR2" evidence="1">
    <location>
        <begin position="14"/>
        <end position="104"/>
    </location>
</feature>
<dbReference type="OrthoDB" id="9790687at2"/>
<dbReference type="Proteomes" id="UP000011721">
    <property type="component" value="Chromosome"/>
</dbReference>
<evidence type="ECO:0000313" key="2">
    <source>
        <dbReference type="EMBL" id="AGF79119.1"/>
    </source>
</evidence>
<keyword evidence="3" id="KW-1185">Reference proteome</keyword>
<organism evidence="2 3">
    <name type="scientific">Desulfocapsa sulfexigens (strain DSM 10523 / SB164P1)</name>
    <dbReference type="NCBI Taxonomy" id="1167006"/>
    <lineage>
        <taxon>Bacteria</taxon>
        <taxon>Pseudomonadati</taxon>
        <taxon>Thermodesulfobacteriota</taxon>
        <taxon>Desulfobulbia</taxon>
        <taxon>Desulfobulbales</taxon>
        <taxon>Desulfocapsaceae</taxon>
        <taxon>Desulfocapsa</taxon>
    </lineage>
</organism>
<dbReference type="EMBL" id="CP003985">
    <property type="protein sequence ID" value="AGF79119.1"/>
    <property type="molecule type" value="Genomic_DNA"/>
</dbReference>
<dbReference type="AlphaFoldDB" id="M1NHP3"/>
<accession>M1NHP3</accession>
<dbReference type="eggNOG" id="COG2018">
    <property type="taxonomic scope" value="Bacteria"/>
</dbReference>
<evidence type="ECO:0000259" key="1">
    <source>
        <dbReference type="SMART" id="SM00960"/>
    </source>
</evidence>
<reference evidence="3" key="1">
    <citation type="journal article" date="2013" name="Stand. Genomic Sci.">
        <title>Complete genome sequence of Desulfocapsa sulfexigens, a marine deltaproteobacterium specialized in disproportionating inorganic sulfur compounds.</title>
        <authorList>
            <person name="Finster K.W."/>
            <person name="Kjeldsen K.U."/>
            <person name="Kube M."/>
            <person name="Reinhardt R."/>
            <person name="Mussmann M."/>
            <person name="Amann R."/>
            <person name="Schreiber L."/>
        </authorList>
    </citation>
    <scope>NUCLEOTIDE SEQUENCE [LARGE SCALE GENOMIC DNA]</scope>
    <source>
        <strain evidence="3">DSM 10523 / SB164P1</strain>
    </source>
</reference>
<protein>
    <recommendedName>
        <fullName evidence="1">Roadblock/LAMTOR2 domain-containing protein</fullName>
    </recommendedName>
</protein>
<dbReference type="SUPFAM" id="SSF103196">
    <property type="entry name" value="Roadblock/LC7 domain"/>
    <property type="match status" value="1"/>
</dbReference>
<dbReference type="GO" id="GO:0060090">
    <property type="term" value="F:molecular adaptor activity"/>
    <property type="evidence" value="ECO:0007669"/>
    <property type="project" value="InterPro"/>
</dbReference>
<name>M1NHP3_DESSD</name>
<dbReference type="InterPro" id="IPR037587">
    <property type="entry name" value="LAMTOR2-like"/>
</dbReference>
<dbReference type="HOGENOM" id="CLU_128755_0_0_7"/>
<dbReference type="GO" id="GO:0032008">
    <property type="term" value="P:positive regulation of TOR signaling"/>
    <property type="evidence" value="ECO:0007669"/>
    <property type="project" value="InterPro"/>
</dbReference>
<dbReference type="KEGG" id="dsf:UWK_02583"/>
<dbReference type="Gene3D" id="3.30.450.30">
    <property type="entry name" value="Dynein light chain 2a, cytoplasmic"/>
    <property type="match status" value="1"/>
</dbReference>